<protein>
    <submittedName>
        <fullName evidence="9">EamA-like transporter family protein</fullName>
    </submittedName>
</protein>
<dbReference type="Gene3D" id="1.10.3730.20">
    <property type="match status" value="1"/>
</dbReference>
<dbReference type="InterPro" id="IPR050638">
    <property type="entry name" value="AA-Vitamin_Transporters"/>
</dbReference>
<feature type="transmembrane region" description="Helical" evidence="7">
    <location>
        <begin position="130"/>
        <end position="146"/>
    </location>
</feature>
<evidence type="ECO:0000259" key="8">
    <source>
        <dbReference type="Pfam" id="PF00892"/>
    </source>
</evidence>
<dbReference type="EMBL" id="PVTZ01000011">
    <property type="protein sequence ID" value="PRZ12795.1"/>
    <property type="molecule type" value="Genomic_DNA"/>
</dbReference>
<comment type="subcellular location">
    <subcellularLocation>
        <location evidence="1">Cell membrane</location>
        <topology evidence="1">Multi-pass membrane protein</topology>
    </subcellularLocation>
</comment>
<comment type="similarity">
    <text evidence="2">Belongs to the EamA transporter family.</text>
</comment>
<dbReference type="PANTHER" id="PTHR32322:SF18">
    <property type="entry name" value="S-ADENOSYLMETHIONINE_S-ADENOSYLHOMOCYSTEINE TRANSPORTER"/>
    <property type="match status" value="1"/>
</dbReference>
<feature type="transmembrane region" description="Helical" evidence="7">
    <location>
        <begin position="223"/>
        <end position="244"/>
    </location>
</feature>
<feature type="domain" description="EamA" evidence="8">
    <location>
        <begin position="9"/>
        <end position="141"/>
    </location>
</feature>
<gene>
    <name evidence="9" type="ORF">CLV36_1119</name>
</gene>
<proteinExistence type="inferred from homology"/>
<keyword evidence="5 7" id="KW-1133">Transmembrane helix</keyword>
<dbReference type="InterPro" id="IPR037185">
    <property type="entry name" value="EmrE-like"/>
</dbReference>
<feature type="transmembrane region" description="Helical" evidence="7">
    <location>
        <begin position="256"/>
        <end position="273"/>
    </location>
</feature>
<dbReference type="PANTHER" id="PTHR32322">
    <property type="entry name" value="INNER MEMBRANE TRANSPORTER"/>
    <property type="match status" value="1"/>
</dbReference>
<comment type="caution">
    <text evidence="9">The sequence shown here is derived from an EMBL/GenBank/DDBJ whole genome shotgun (WGS) entry which is preliminary data.</text>
</comment>
<accession>A0ABX5ELA6</accession>
<evidence type="ECO:0000256" key="5">
    <source>
        <dbReference type="ARBA" id="ARBA00022989"/>
    </source>
</evidence>
<evidence type="ECO:0000256" key="3">
    <source>
        <dbReference type="ARBA" id="ARBA00022475"/>
    </source>
</evidence>
<dbReference type="SUPFAM" id="SSF103481">
    <property type="entry name" value="Multidrug resistance efflux transporter EmrE"/>
    <property type="match status" value="2"/>
</dbReference>
<evidence type="ECO:0000256" key="6">
    <source>
        <dbReference type="ARBA" id="ARBA00023136"/>
    </source>
</evidence>
<keyword evidence="10" id="KW-1185">Reference proteome</keyword>
<feature type="transmembrane region" description="Helical" evidence="7">
    <location>
        <begin position="185"/>
        <end position="203"/>
    </location>
</feature>
<feature type="transmembrane region" description="Helical" evidence="7">
    <location>
        <begin position="9"/>
        <end position="32"/>
    </location>
</feature>
<name>A0ABX5ELA6_9BACL</name>
<feature type="domain" description="EamA" evidence="8">
    <location>
        <begin position="154"/>
        <end position="295"/>
    </location>
</feature>
<evidence type="ECO:0000313" key="9">
    <source>
        <dbReference type="EMBL" id="PRZ12795.1"/>
    </source>
</evidence>
<evidence type="ECO:0000256" key="7">
    <source>
        <dbReference type="SAM" id="Phobius"/>
    </source>
</evidence>
<feature type="transmembrane region" description="Helical" evidence="7">
    <location>
        <begin position="70"/>
        <end position="89"/>
    </location>
</feature>
<evidence type="ECO:0000313" key="10">
    <source>
        <dbReference type="Proteomes" id="UP000238836"/>
    </source>
</evidence>
<evidence type="ECO:0000256" key="2">
    <source>
        <dbReference type="ARBA" id="ARBA00007362"/>
    </source>
</evidence>
<feature type="transmembrane region" description="Helical" evidence="7">
    <location>
        <begin position="101"/>
        <end position="118"/>
    </location>
</feature>
<feature type="transmembrane region" description="Helical" evidence="7">
    <location>
        <begin position="152"/>
        <end position="173"/>
    </location>
</feature>
<sequence length="305" mass="32638">MKNESGLKLAYLCAVLNAVIIGFSFLFTKVALEHANPVDTLMHRFAVSFVVMSIPVAFGWVKFKFRGKLLALLLLATMYPVGFFLFQAFGLQHASSAEGGILYAFTPIVTMVLASVFLKEVTTLFQKVSIFLSVSGVVLIFVMKGADFDFSNFTGIFLLLMSSLAFAGYSVLVRSLLRVYSPTEISYVMLGIGFVSFSAVSITTHVADGTLDLLLAPLTSGSFVVSILYLGVLSSLVTALTANYALSKIEASRMSVFANLGTVVSIIAGAIFLGEEITVHHLIGSALIIAGVIGANRLGRKKVTA</sequence>
<keyword evidence="3" id="KW-1003">Cell membrane</keyword>
<organism evidence="9 10">
    <name type="scientific">Laceyella sediminis</name>
    <dbReference type="NCBI Taxonomy" id="573074"/>
    <lineage>
        <taxon>Bacteria</taxon>
        <taxon>Bacillati</taxon>
        <taxon>Bacillota</taxon>
        <taxon>Bacilli</taxon>
        <taxon>Bacillales</taxon>
        <taxon>Thermoactinomycetaceae</taxon>
        <taxon>Laceyella</taxon>
    </lineage>
</organism>
<dbReference type="Proteomes" id="UP000238836">
    <property type="component" value="Unassembled WGS sequence"/>
</dbReference>
<dbReference type="RefSeq" id="WP_022739010.1">
    <property type="nucleotide sequence ID" value="NZ_PVTZ01000011.1"/>
</dbReference>
<keyword evidence="6 7" id="KW-0472">Membrane</keyword>
<evidence type="ECO:0000256" key="1">
    <source>
        <dbReference type="ARBA" id="ARBA00004651"/>
    </source>
</evidence>
<dbReference type="InterPro" id="IPR000620">
    <property type="entry name" value="EamA_dom"/>
</dbReference>
<feature type="transmembrane region" description="Helical" evidence="7">
    <location>
        <begin position="279"/>
        <end position="299"/>
    </location>
</feature>
<feature type="transmembrane region" description="Helical" evidence="7">
    <location>
        <begin position="44"/>
        <end position="63"/>
    </location>
</feature>
<evidence type="ECO:0000256" key="4">
    <source>
        <dbReference type="ARBA" id="ARBA00022692"/>
    </source>
</evidence>
<reference evidence="9 10" key="1">
    <citation type="submission" date="2018-03" db="EMBL/GenBank/DDBJ databases">
        <title>Genomic Encyclopedia of Archaeal and Bacterial Type Strains, Phase II (KMG-II): from individual species to whole genera.</title>
        <authorList>
            <person name="Goeker M."/>
        </authorList>
    </citation>
    <scope>NUCLEOTIDE SEQUENCE [LARGE SCALE GENOMIC DNA]</scope>
    <source>
        <strain evidence="9 10">RHA1</strain>
    </source>
</reference>
<keyword evidence="4 7" id="KW-0812">Transmembrane</keyword>
<dbReference type="Pfam" id="PF00892">
    <property type="entry name" value="EamA"/>
    <property type="match status" value="2"/>
</dbReference>